<sequence length="280" mass="31804">ENDARNSRYSLRNRSKIKKIPFEVPEWGGDNVFNTCIVDSFLAMLICAKWKDPSFPGILNGQDRFTQACRKFLEGGDCDVDGRKFEFIKQLFEPSANGEFDLTGDEANVILDQAKEACAIKITSECTSCRKKHSSIKDYFFAGRDKTRKPVEMMYTAIAQLSRKHRCEKAEFCGNAEKEVELGVPDSTWMLPFDLSQVIMPSDKIALLPSSLEVNGVMFRLRGVSLIGAAHYTCVLYDSSNWYRFDGMLSPPLEMHSSFESLVIEPHNTIKIAYYLRTNQ</sequence>
<keyword evidence="2" id="KW-1185">Reference proteome</keyword>
<evidence type="ECO:0008006" key="3">
    <source>
        <dbReference type="Google" id="ProtNLM"/>
    </source>
</evidence>
<dbReference type="Proteomes" id="UP001432027">
    <property type="component" value="Unassembled WGS sequence"/>
</dbReference>
<gene>
    <name evidence="1" type="ORF">PENTCL1PPCAC_22559</name>
</gene>
<evidence type="ECO:0000313" key="1">
    <source>
        <dbReference type="EMBL" id="GMT00385.1"/>
    </source>
</evidence>
<organism evidence="1 2">
    <name type="scientific">Pristionchus entomophagus</name>
    <dbReference type="NCBI Taxonomy" id="358040"/>
    <lineage>
        <taxon>Eukaryota</taxon>
        <taxon>Metazoa</taxon>
        <taxon>Ecdysozoa</taxon>
        <taxon>Nematoda</taxon>
        <taxon>Chromadorea</taxon>
        <taxon>Rhabditida</taxon>
        <taxon>Rhabditina</taxon>
        <taxon>Diplogasteromorpha</taxon>
        <taxon>Diplogasteroidea</taxon>
        <taxon>Neodiplogasteridae</taxon>
        <taxon>Pristionchus</taxon>
    </lineage>
</organism>
<dbReference type="EMBL" id="BTSX01000005">
    <property type="protein sequence ID" value="GMT00385.1"/>
    <property type="molecule type" value="Genomic_DNA"/>
</dbReference>
<proteinExistence type="predicted"/>
<name>A0AAV5U1T0_9BILA</name>
<evidence type="ECO:0000313" key="2">
    <source>
        <dbReference type="Proteomes" id="UP001432027"/>
    </source>
</evidence>
<comment type="caution">
    <text evidence="1">The sequence shown here is derived from an EMBL/GenBank/DDBJ whole genome shotgun (WGS) entry which is preliminary data.</text>
</comment>
<protein>
    <recommendedName>
        <fullName evidence="3">USP domain-containing protein</fullName>
    </recommendedName>
</protein>
<accession>A0AAV5U1T0</accession>
<dbReference type="AlphaFoldDB" id="A0AAV5U1T0"/>
<reference evidence="1" key="1">
    <citation type="submission" date="2023-10" db="EMBL/GenBank/DDBJ databases">
        <title>Genome assembly of Pristionchus species.</title>
        <authorList>
            <person name="Yoshida K."/>
            <person name="Sommer R.J."/>
        </authorList>
    </citation>
    <scope>NUCLEOTIDE SEQUENCE</scope>
    <source>
        <strain evidence="1">RS0144</strain>
    </source>
</reference>
<feature type="non-terminal residue" evidence="1">
    <location>
        <position position="1"/>
    </location>
</feature>